<dbReference type="InParanoid" id="K7M7U8"/>
<keyword evidence="3" id="KW-1185">Reference proteome</keyword>
<reference evidence="2" key="2">
    <citation type="submission" date="2018-02" db="UniProtKB">
        <authorList>
            <consortium name="EnsemblPlants"/>
        </authorList>
    </citation>
    <scope>IDENTIFICATION</scope>
    <source>
        <strain evidence="2">Williams 82</strain>
    </source>
</reference>
<dbReference type="EnsemblPlants" id="KRH16885">
    <property type="protein sequence ID" value="KRH16885"/>
    <property type="gene ID" value="GLYMA_14G184000"/>
</dbReference>
<name>K7M7U8_SOYBN</name>
<protein>
    <submittedName>
        <fullName evidence="1 2">Uncharacterized protein</fullName>
    </submittedName>
</protein>
<dbReference type="PaxDb" id="3847-GLYMA14G36230.1"/>
<sequence length="100" mass="11695">MVVAVLSYNSSQSKASVLFDFESRSTFRRPCYANKSLTRFCHNLKFPVPSNLPTSNLAPELSILILVVSNNHRNSKGYERNHIHKHKRFNEVWQMFRKNN</sequence>
<gene>
    <name evidence="1" type="ORF">GLYMA_14G184000</name>
</gene>
<dbReference type="Gramene" id="KRH16885">
    <property type="protein sequence ID" value="KRH16885"/>
    <property type="gene ID" value="GLYMA_14G184000"/>
</dbReference>
<reference evidence="1 2" key="1">
    <citation type="journal article" date="2010" name="Nature">
        <title>Genome sequence of the palaeopolyploid soybean.</title>
        <authorList>
            <person name="Schmutz J."/>
            <person name="Cannon S.B."/>
            <person name="Schlueter J."/>
            <person name="Ma J."/>
            <person name="Mitros T."/>
            <person name="Nelson W."/>
            <person name="Hyten D.L."/>
            <person name="Song Q."/>
            <person name="Thelen J.J."/>
            <person name="Cheng J."/>
            <person name="Xu D."/>
            <person name="Hellsten U."/>
            <person name="May G.D."/>
            <person name="Yu Y."/>
            <person name="Sakurai T."/>
            <person name="Umezawa T."/>
            <person name="Bhattacharyya M.K."/>
            <person name="Sandhu D."/>
            <person name="Valliyodan B."/>
            <person name="Lindquist E."/>
            <person name="Peto M."/>
            <person name="Grant D."/>
            <person name="Shu S."/>
            <person name="Goodstein D."/>
            <person name="Barry K."/>
            <person name="Futrell-Griggs M."/>
            <person name="Abernathy B."/>
            <person name="Du J."/>
            <person name="Tian Z."/>
            <person name="Zhu L."/>
            <person name="Gill N."/>
            <person name="Joshi T."/>
            <person name="Libault M."/>
            <person name="Sethuraman A."/>
            <person name="Zhang X.-C."/>
            <person name="Shinozaki K."/>
            <person name="Nguyen H.T."/>
            <person name="Wing R.A."/>
            <person name="Cregan P."/>
            <person name="Specht J."/>
            <person name="Grimwood J."/>
            <person name="Rokhsar D."/>
            <person name="Stacey G."/>
            <person name="Shoemaker R.C."/>
            <person name="Jackson S.A."/>
        </authorList>
    </citation>
    <scope>NUCLEOTIDE SEQUENCE [LARGE SCALE GENOMIC DNA]</scope>
    <source>
        <strain evidence="2">cv. Williams 82</strain>
        <tissue evidence="1">Callus</tissue>
    </source>
</reference>
<evidence type="ECO:0000313" key="1">
    <source>
        <dbReference type="EMBL" id="KRH16885.1"/>
    </source>
</evidence>
<dbReference type="AlphaFoldDB" id="K7M7U8"/>
<dbReference type="Proteomes" id="UP000008827">
    <property type="component" value="Chromosome 14"/>
</dbReference>
<proteinExistence type="predicted"/>
<reference evidence="1" key="3">
    <citation type="submission" date="2018-07" db="EMBL/GenBank/DDBJ databases">
        <title>WGS assembly of Glycine max.</title>
        <authorList>
            <person name="Schmutz J."/>
            <person name="Cannon S."/>
            <person name="Schlueter J."/>
            <person name="Ma J."/>
            <person name="Mitros T."/>
            <person name="Nelson W."/>
            <person name="Hyten D."/>
            <person name="Song Q."/>
            <person name="Thelen J."/>
            <person name="Cheng J."/>
            <person name="Xu D."/>
            <person name="Hellsten U."/>
            <person name="May G."/>
            <person name="Yu Y."/>
            <person name="Sakurai T."/>
            <person name="Umezawa T."/>
            <person name="Bhattacharyya M."/>
            <person name="Sandhu D."/>
            <person name="Valliyodan B."/>
            <person name="Lindquist E."/>
            <person name="Peto M."/>
            <person name="Grant D."/>
            <person name="Shu S."/>
            <person name="Goodstein D."/>
            <person name="Barry K."/>
            <person name="Futrell-Griggs M."/>
            <person name="Abernathy B."/>
            <person name="Du J."/>
            <person name="Tian Z."/>
            <person name="Zhu L."/>
            <person name="Gill N."/>
            <person name="Joshi T."/>
            <person name="Libault M."/>
            <person name="Sethuraman A."/>
            <person name="Zhang X."/>
            <person name="Shinozaki K."/>
            <person name="Nguyen H."/>
            <person name="Wing R."/>
            <person name="Cregan P."/>
            <person name="Specht J."/>
            <person name="Grimwood J."/>
            <person name="Rokhsar D."/>
            <person name="Stacey G."/>
            <person name="Shoemaker R."/>
            <person name="Jackson S."/>
        </authorList>
    </citation>
    <scope>NUCLEOTIDE SEQUENCE</scope>
    <source>
        <tissue evidence="1">Callus</tissue>
    </source>
</reference>
<accession>K7M7U8</accession>
<organism evidence="1">
    <name type="scientific">Glycine max</name>
    <name type="common">Soybean</name>
    <name type="synonym">Glycine hispida</name>
    <dbReference type="NCBI Taxonomy" id="3847"/>
    <lineage>
        <taxon>Eukaryota</taxon>
        <taxon>Viridiplantae</taxon>
        <taxon>Streptophyta</taxon>
        <taxon>Embryophyta</taxon>
        <taxon>Tracheophyta</taxon>
        <taxon>Spermatophyta</taxon>
        <taxon>Magnoliopsida</taxon>
        <taxon>eudicotyledons</taxon>
        <taxon>Gunneridae</taxon>
        <taxon>Pentapetalae</taxon>
        <taxon>rosids</taxon>
        <taxon>fabids</taxon>
        <taxon>Fabales</taxon>
        <taxon>Fabaceae</taxon>
        <taxon>Papilionoideae</taxon>
        <taxon>50 kb inversion clade</taxon>
        <taxon>NPAAA clade</taxon>
        <taxon>indigoferoid/millettioid clade</taxon>
        <taxon>Phaseoleae</taxon>
        <taxon>Glycine</taxon>
        <taxon>Glycine subgen. Soja</taxon>
    </lineage>
</organism>
<evidence type="ECO:0000313" key="3">
    <source>
        <dbReference type="Proteomes" id="UP000008827"/>
    </source>
</evidence>
<dbReference type="HOGENOM" id="CLU_2311200_0_0_1"/>
<dbReference type="EMBL" id="CM000847">
    <property type="protein sequence ID" value="KRH16885.1"/>
    <property type="molecule type" value="Genomic_DNA"/>
</dbReference>
<evidence type="ECO:0000313" key="2">
    <source>
        <dbReference type="EnsemblPlants" id="KRH16885"/>
    </source>
</evidence>